<sequence length="131" mass="14748">MGEHTPAPSPGRSYYGFVLYLLGWTGIIIYLVWAVVPHPYLAALGLTYIPAPYWAVAFPSMIIMLLVIFVFCIYPAINFTLALQPNDIRNITDSKAVSEEDYPQIMECAVPPVYDLQISQVCRALYSRDLN</sequence>
<dbReference type="GO" id="GO:0005783">
    <property type="term" value="C:endoplasmic reticulum"/>
    <property type="evidence" value="ECO:0007669"/>
    <property type="project" value="TreeGrafter"/>
</dbReference>
<evidence type="ECO:0000313" key="10">
    <source>
        <dbReference type="EMBL" id="KAK8728590.1"/>
    </source>
</evidence>
<proteinExistence type="inferred from homology"/>
<keyword evidence="5 8" id="KW-1133">Transmembrane helix</keyword>
<dbReference type="EMBL" id="JARKIK010000071">
    <property type="protein sequence ID" value="KAK8728590.1"/>
    <property type="molecule type" value="Genomic_DNA"/>
</dbReference>
<keyword evidence="7" id="KW-0808">Transferase</keyword>
<comment type="function">
    <text evidence="7">Part of the complex catalyzing the transfer of N-acetylglucosamine from UDP-N-acetylglucosamine to phosphatidylinositol, the first step of GPI biosynthesis.</text>
</comment>
<dbReference type="GO" id="GO:0017176">
    <property type="term" value="F:phosphatidylinositol N-acetylglucosaminyltransferase activity"/>
    <property type="evidence" value="ECO:0007669"/>
    <property type="project" value="UniProtKB-UniRule"/>
</dbReference>
<evidence type="ECO:0000256" key="8">
    <source>
        <dbReference type="SAM" id="Phobius"/>
    </source>
</evidence>
<evidence type="ECO:0000256" key="4">
    <source>
        <dbReference type="ARBA" id="ARBA00022692"/>
    </source>
</evidence>
<keyword evidence="6 7" id="KW-0472">Membrane</keyword>
<comment type="subcellular location">
    <subcellularLocation>
        <location evidence="1">Membrane</location>
        <topology evidence="1">Multi-pass membrane protein</topology>
    </subcellularLocation>
</comment>
<evidence type="ECO:0000256" key="2">
    <source>
        <dbReference type="ARBA" id="ARBA00004687"/>
    </source>
</evidence>
<dbReference type="PIRSF" id="PIRSF008765">
    <property type="entry name" value="PIG-P_GPI19"/>
    <property type="match status" value="1"/>
</dbReference>
<evidence type="ECO:0000256" key="6">
    <source>
        <dbReference type="ARBA" id="ARBA00023136"/>
    </source>
</evidence>
<evidence type="ECO:0000256" key="1">
    <source>
        <dbReference type="ARBA" id="ARBA00004141"/>
    </source>
</evidence>
<dbReference type="GO" id="GO:0016020">
    <property type="term" value="C:membrane"/>
    <property type="evidence" value="ECO:0007669"/>
    <property type="project" value="UniProtKB-SubCell"/>
</dbReference>
<dbReference type="AlphaFoldDB" id="A0AAW0WMV9"/>
<reference evidence="10 11" key="1">
    <citation type="journal article" date="2024" name="BMC Genomics">
        <title>Genome assembly of redclaw crayfish (Cherax quadricarinatus) provides insights into its immune adaptation and hypoxia tolerance.</title>
        <authorList>
            <person name="Liu Z."/>
            <person name="Zheng J."/>
            <person name="Li H."/>
            <person name="Fang K."/>
            <person name="Wang S."/>
            <person name="He J."/>
            <person name="Zhou D."/>
            <person name="Weng S."/>
            <person name="Chi M."/>
            <person name="Gu Z."/>
            <person name="He J."/>
            <person name="Li F."/>
            <person name="Wang M."/>
        </authorList>
    </citation>
    <scope>NUCLEOTIDE SEQUENCE [LARGE SCALE GENOMIC DNA]</scope>
    <source>
        <strain evidence="10">ZL_2023a</strain>
    </source>
</reference>
<dbReference type="Proteomes" id="UP001445076">
    <property type="component" value="Unassembled WGS sequence"/>
</dbReference>
<evidence type="ECO:0000256" key="3">
    <source>
        <dbReference type="ARBA" id="ARBA00022502"/>
    </source>
</evidence>
<dbReference type="Pfam" id="PF08510">
    <property type="entry name" value="PIG-P"/>
    <property type="match status" value="1"/>
</dbReference>
<organism evidence="10 11">
    <name type="scientific">Cherax quadricarinatus</name>
    <name type="common">Australian red claw crayfish</name>
    <dbReference type="NCBI Taxonomy" id="27406"/>
    <lineage>
        <taxon>Eukaryota</taxon>
        <taxon>Metazoa</taxon>
        <taxon>Ecdysozoa</taxon>
        <taxon>Arthropoda</taxon>
        <taxon>Crustacea</taxon>
        <taxon>Multicrustacea</taxon>
        <taxon>Malacostraca</taxon>
        <taxon>Eumalacostraca</taxon>
        <taxon>Eucarida</taxon>
        <taxon>Decapoda</taxon>
        <taxon>Pleocyemata</taxon>
        <taxon>Astacidea</taxon>
        <taxon>Parastacoidea</taxon>
        <taxon>Parastacidae</taxon>
        <taxon>Cherax</taxon>
    </lineage>
</organism>
<comment type="similarity">
    <text evidence="7">Belongs to the PIGP family.</text>
</comment>
<keyword evidence="4 8" id="KW-0812">Transmembrane</keyword>
<feature type="transmembrane region" description="Helical" evidence="8">
    <location>
        <begin position="53"/>
        <end position="77"/>
    </location>
</feature>
<evidence type="ECO:0000313" key="11">
    <source>
        <dbReference type="Proteomes" id="UP001445076"/>
    </source>
</evidence>
<dbReference type="PANTHER" id="PTHR46346:SF1">
    <property type="entry name" value="PHOSPHATIDYLINOSITOL N-ACETYLGLUCOSAMINYLTRANSFERASE SUBUNIT P"/>
    <property type="match status" value="1"/>
</dbReference>
<dbReference type="GO" id="GO:0006506">
    <property type="term" value="P:GPI anchor biosynthetic process"/>
    <property type="evidence" value="ECO:0007669"/>
    <property type="project" value="UniProtKB-KW"/>
</dbReference>
<evidence type="ECO:0000259" key="9">
    <source>
        <dbReference type="Pfam" id="PF08510"/>
    </source>
</evidence>
<protein>
    <recommendedName>
        <fullName evidence="7">Phosphatidylinositol N-acetylglucosaminyltransferase subunit P</fullName>
    </recommendedName>
</protein>
<feature type="transmembrane region" description="Helical" evidence="8">
    <location>
        <begin position="12"/>
        <end position="33"/>
    </location>
</feature>
<dbReference type="InterPro" id="IPR016542">
    <property type="entry name" value="PIG-P_GPI19"/>
</dbReference>
<dbReference type="InterPro" id="IPR013717">
    <property type="entry name" value="PIG-P"/>
</dbReference>
<evidence type="ECO:0000256" key="7">
    <source>
        <dbReference type="PIRNR" id="PIRNR008765"/>
    </source>
</evidence>
<dbReference type="InterPro" id="IPR052263">
    <property type="entry name" value="GPI_Anchor_Biosynth"/>
</dbReference>
<gene>
    <name evidence="10" type="ORF">OTU49_009035</name>
</gene>
<keyword evidence="3 7" id="KW-0337">GPI-anchor biosynthesis</keyword>
<dbReference type="PANTHER" id="PTHR46346">
    <property type="entry name" value="PHOSPHATIDYLINOSITOL N-ACETYLGLUCOSAMINYLTRANSFERASE SUBUNIT P"/>
    <property type="match status" value="1"/>
</dbReference>
<evidence type="ECO:0000256" key="5">
    <source>
        <dbReference type="ARBA" id="ARBA00022989"/>
    </source>
</evidence>
<comment type="pathway">
    <text evidence="2 7">Glycolipid biosynthesis; glycosylphosphatidylinositol-anchor biosynthesis.</text>
</comment>
<keyword evidence="11" id="KW-1185">Reference proteome</keyword>
<feature type="domain" description="PIG-P" evidence="9">
    <location>
        <begin position="12"/>
        <end position="126"/>
    </location>
</feature>
<comment type="caution">
    <text evidence="10">The sequence shown here is derived from an EMBL/GenBank/DDBJ whole genome shotgun (WGS) entry which is preliminary data.</text>
</comment>
<name>A0AAW0WMV9_CHEQU</name>
<accession>A0AAW0WMV9</accession>